<dbReference type="GeneID" id="101860925"/>
<evidence type="ECO:0000256" key="4">
    <source>
        <dbReference type="ARBA" id="ARBA00022833"/>
    </source>
</evidence>
<organism evidence="12 13">
    <name type="scientific">Aplysia californica</name>
    <name type="common">California sea hare</name>
    <dbReference type="NCBI Taxonomy" id="6500"/>
    <lineage>
        <taxon>Eukaryota</taxon>
        <taxon>Metazoa</taxon>
        <taxon>Spiralia</taxon>
        <taxon>Lophotrochozoa</taxon>
        <taxon>Mollusca</taxon>
        <taxon>Gastropoda</taxon>
        <taxon>Heterobranchia</taxon>
        <taxon>Euthyneura</taxon>
        <taxon>Tectipleura</taxon>
        <taxon>Aplysiida</taxon>
        <taxon>Aplysioidea</taxon>
        <taxon>Aplysiidae</taxon>
        <taxon>Aplysia</taxon>
    </lineage>
</organism>
<evidence type="ECO:0000256" key="7">
    <source>
        <dbReference type="ARBA" id="ARBA00039886"/>
    </source>
</evidence>
<feature type="compositionally biased region" description="Polar residues" evidence="10">
    <location>
        <begin position="276"/>
        <end position="289"/>
    </location>
</feature>
<feature type="compositionally biased region" description="Low complexity" evidence="10">
    <location>
        <begin position="325"/>
        <end position="335"/>
    </location>
</feature>
<keyword evidence="4 9" id="KW-0862">Zinc</keyword>
<evidence type="ECO:0000313" key="13">
    <source>
        <dbReference type="RefSeq" id="XP_005108080.1"/>
    </source>
</evidence>
<dbReference type="Pfam" id="PF18044">
    <property type="entry name" value="zf-CCCH_4"/>
    <property type="match status" value="1"/>
</dbReference>
<dbReference type="Proteomes" id="UP000694888">
    <property type="component" value="Unplaced"/>
</dbReference>
<keyword evidence="5" id="KW-0539">Nucleus</keyword>
<evidence type="ECO:0000259" key="11">
    <source>
        <dbReference type="PROSITE" id="PS50103"/>
    </source>
</evidence>
<dbReference type="RefSeq" id="XP_005108080.1">
    <property type="nucleotide sequence ID" value="XM_005108023.3"/>
</dbReference>
<accession>A0ABM0K3S3</accession>
<dbReference type="PROSITE" id="PS50103">
    <property type="entry name" value="ZF_C3H1"/>
    <property type="match status" value="1"/>
</dbReference>
<name>A0ABM0K3S3_APLCA</name>
<feature type="compositionally biased region" description="Low complexity" evidence="10">
    <location>
        <begin position="468"/>
        <end position="478"/>
    </location>
</feature>
<dbReference type="InterPro" id="IPR000571">
    <property type="entry name" value="Znf_CCCH"/>
</dbReference>
<feature type="region of interest" description="Disordered" evidence="10">
    <location>
        <begin position="273"/>
        <end position="311"/>
    </location>
</feature>
<evidence type="ECO:0000313" key="12">
    <source>
        <dbReference type="Proteomes" id="UP000694888"/>
    </source>
</evidence>
<feature type="compositionally biased region" description="Low complexity" evidence="10">
    <location>
        <begin position="368"/>
        <end position="381"/>
    </location>
</feature>
<evidence type="ECO:0000256" key="5">
    <source>
        <dbReference type="ARBA" id="ARBA00023242"/>
    </source>
</evidence>
<evidence type="ECO:0000256" key="2">
    <source>
        <dbReference type="ARBA" id="ARBA00022723"/>
    </source>
</evidence>
<feature type="region of interest" description="Disordered" evidence="10">
    <location>
        <begin position="325"/>
        <end position="381"/>
    </location>
</feature>
<feature type="domain" description="C3H1-type" evidence="11">
    <location>
        <begin position="1"/>
        <end position="25"/>
    </location>
</feature>
<proteinExistence type="predicted"/>
<evidence type="ECO:0000256" key="9">
    <source>
        <dbReference type="PROSITE-ProRule" id="PRU00723"/>
    </source>
</evidence>
<evidence type="ECO:0000256" key="10">
    <source>
        <dbReference type="SAM" id="MobiDB-lite"/>
    </source>
</evidence>
<keyword evidence="12" id="KW-1185">Reference proteome</keyword>
<evidence type="ECO:0000256" key="1">
    <source>
        <dbReference type="ARBA" id="ARBA00004335"/>
    </source>
</evidence>
<dbReference type="InterPro" id="IPR041367">
    <property type="entry name" value="Znf-CCCH_4"/>
</dbReference>
<feature type="region of interest" description="Disordered" evidence="10">
    <location>
        <begin position="464"/>
        <end position="491"/>
    </location>
</feature>
<evidence type="ECO:0000256" key="6">
    <source>
        <dbReference type="ARBA" id="ARBA00037262"/>
    </source>
</evidence>
<reference evidence="13" key="1">
    <citation type="submission" date="2025-08" db="UniProtKB">
        <authorList>
            <consortium name="RefSeq"/>
        </authorList>
    </citation>
    <scope>IDENTIFICATION</scope>
</reference>
<dbReference type="Gene3D" id="2.30.30.1190">
    <property type="match status" value="1"/>
</dbReference>
<comment type="subcellular location">
    <subcellularLocation>
        <location evidence="1">Nucleus membrane</location>
        <topology evidence="1">Peripheral membrane protein</topology>
        <orientation evidence="1">Cytoplasmic side</orientation>
    </subcellularLocation>
</comment>
<sequence>MVVCRYFLENKCRFGENCRNEHPRGDVQRSLFGLNNDAWGKSRVTFGNNDSQDSSRDRFKWVANSNQQSQNTLNQNQPVDPVNNLPREIEVWEKSKMWPFSCISIEKDIPSLPGLYDISVEELRLEAYQALKSGNTQPYMERFQSLVTDFGNKKQQLKHLTPETKQKLVAFLEEMRKKKSGSSQGMGGFSQNSQGLFGKATGSSAPNPFAQTGQQLGVSAGAGLFGKPTSSSTPFGSTAAAGNSSSSGSVFGGNTSSFSGGSAFANTSAGLFGKGQQDTTSNPFASTSPTGGGPSLFGGNSAASQQAGGGMMGGAASNVFMNSNNNNNNATGSSAPQSLFGKPVGNQMSGTGSVFGSAPAQPGLFSPAGQANQGQGLLGAAPNKPFGGSAFSSQSAKPGLLGAAPAGLFSSPTAGGGGVGGSGGLQPAAGQQTLFGKPVAAASTSVLPQPGLFSTGPVASASAGLPGAAVSSSSTSASDVNPGRYTPLDQLTESEKAEFSAPAFTLGKIPLHPPPKELINI</sequence>
<feature type="zinc finger region" description="C3H1-type" evidence="9">
    <location>
        <begin position="1"/>
        <end position="25"/>
    </location>
</feature>
<evidence type="ECO:0000256" key="3">
    <source>
        <dbReference type="ARBA" id="ARBA00022771"/>
    </source>
</evidence>
<evidence type="ECO:0000256" key="8">
    <source>
        <dbReference type="ARBA" id="ARBA00042384"/>
    </source>
</evidence>
<comment type="function">
    <text evidence="6">Required for the export of mRNAs containing poly(A) tails from the nucleus into the cytoplasm.</text>
</comment>
<dbReference type="PANTHER" id="PTHR46527">
    <property type="entry name" value="NUCLEOPORIN-LIKE PROTEIN 2"/>
    <property type="match status" value="1"/>
</dbReference>
<dbReference type="PANTHER" id="PTHR46527:SF1">
    <property type="entry name" value="NUCLEOPORIN NUP42"/>
    <property type="match status" value="1"/>
</dbReference>
<keyword evidence="2 9" id="KW-0479">Metal-binding</keyword>
<dbReference type="InterPro" id="IPR051767">
    <property type="entry name" value="Nucleoporin_NUP42"/>
</dbReference>
<protein>
    <recommendedName>
        <fullName evidence="7">Nucleoporin NUP42</fullName>
    </recommendedName>
    <alternativeName>
        <fullName evidence="8">Nucleoporin-like protein 2</fullName>
    </alternativeName>
</protein>
<gene>
    <name evidence="13" type="primary">LOC101860925</name>
</gene>
<keyword evidence="3 9" id="KW-0863">Zinc-finger</keyword>